<feature type="compositionally biased region" description="Basic and acidic residues" evidence="1">
    <location>
        <begin position="14"/>
        <end position="44"/>
    </location>
</feature>
<sequence length="181" mass="20202">MGPISHTGPKTSRAARDRPELKPRRNQTSRHDIAGDWPERRPAGGRHLEFTRAARAHAGARPCNKLCATSLDNGRTACSNGAPWSSSSGARWRLELRPLRATREATPCGQLTASARRLGHRLAKERRKTSTPSGSLHRATYRQSSNHRLHIACGHRATIAPAHALMRLRERRRRAQRRPDG</sequence>
<evidence type="ECO:0000313" key="2">
    <source>
        <dbReference type="EMBL" id="KZV25153.1"/>
    </source>
</evidence>
<protein>
    <submittedName>
        <fullName evidence="2">Uncharacterized protein</fullName>
    </submittedName>
</protein>
<proteinExistence type="predicted"/>
<feature type="region of interest" description="Disordered" evidence="1">
    <location>
        <begin position="124"/>
        <end position="143"/>
    </location>
</feature>
<dbReference type="EMBL" id="KV011971">
    <property type="protein sequence ID" value="KZV25153.1"/>
    <property type="molecule type" value="Genomic_DNA"/>
</dbReference>
<reference evidence="2 3" key="1">
    <citation type="journal article" date="2015" name="Proc. Natl. Acad. Sci. U.S.A.">
        <title>The resurrection genome of Boea hygrometrica: A blueprint for survival of dehydration.</title>
        <authorList>
            <person name="Xiao L."/>
            <person name="Yang G."/>
            <person name="Zhang L."/>
            <person name="Yang X."/>
            <person name="Zhao S."/>
            <person name="Ji Z."/>
            <person name="Zhou Q."/>
            <person name="Hu M."/>
            <person name="Wang Y."/>
            <person name="Chen M."/>
            <person name="Xu Y."/>
            <person name="Jin H."/>
            <person name="Xiao X."/>
            <person name="Hu G."/>
            <person name="Bao F."/>
            <person name="Hu Y."/>
            <person name="Wan P."/>
            <person name="Li L."/>
            <person name="Deng X."/>
            <person name="Kuang T."/>
            <person name="Xiang C."/>
            <person name="Zhu J.K."/>
            <person name="Oliver M.J."/>
            <person name="He Y."/>
        </authorList>
    </citation>
    <scope>NUCLEOTIDE SEQUENCE [LARGE SCALE GENOMIC DNA]</scope>
    <source>
        <strain evidence="3">cv. XS01</strain>
    </source>
</reference>
<keyword evidence="3" id="KW-1185">Reference proteome</keyword>
<name>A0A2Z7AUI0_9LAMI</name>
<organism evidence="2 3">
    <name type="scientific">Dorcoceras hygrometricum</name>
    <dbReference type="NCBI Taxonomy" id="472368"/>
    <lineage>
        <taxon>Eukaryota</taxon>
        <taxon>Viridiplantae</taxon>
        <taxon>Streptophyta</taxon>
        <taxon>Embryophyta</taxon>
        <taxon>Tracheophyta</taxon>
        <taxon>Spermatophyta</taxon>
        <taxon>Magnoliopsida</taxon>
        <taxon>eudicotyledons</taxon>
        <taxon>Gunneridae</taxon>
        <taxon>Pentapetalae</taxon>
        <taxon>asterids</taxon>
        <taxon>lamiids</taxon>
        <taxon>Lamiales</taxon>
        <taxon>Gesneriaceae</taxon>
        <taxon>Didymocarpoideae</taxon>
        <taxon>Trichosporeae</taxon>
        <taxon>Loxocarpinae</taxon>
        <taxon>Dorcoceras</taxon>
    </lineage>
</organism>
<evidence type="ECO:0000313" key="3">
    <source>
        <dbReference type="Proteomes" id="UP000250235"/>
    </source>
</evidence>
<feature type="region of interest" description="Disordered" evidence="1">
    <location>
        <begin position="1"/>
        <end position="44"/>
    </location>
</feature>
<dbReference type="AlphaFoldDB" id="A0A2Z7AUI0"/>
<evidence type="ECO:0000256" key="1">
    <source>
        <dbReference type="SAM" id="MobiDB-lite"/>
    </source>
</evidence>
<accession>A0A2Z7AUI0</accession>
<gene>
    <name evidence="2" type="ORF">F511_10414</name>
</gene>
<dbReference type="Proteomes" id="UP000250235">
    <property type="component" value="Unassembled WGS sequence"/>
</dbReference>